<feature type="region of interest" description="Disordered" evidence="3">
    <location>
        <begin position="131"/>
        <end position="169"/>
    </location>
</feature>
<dbReference type="PANTHER" id="PTHR31624:SF4">
    <property type="entry name" value="CHROMOSOME 16 OPEN READING FRAME 72"/>
    <property type="match status" value="1"/>
</dbReference>
<comment type="subcellular location">
    <subcellularLocation>
        <location evidence="1">Nucleus</location>
    </subcellularLocation>
</comment>
<evidence type="ECO:0000313" key="4">
    <source>
        <dbReference type="EMBL" id="KAK4874202.1"/>
    </source>
</evidence>
<keyword evidence="5" id="KW-1185">Reference proteome</keyword>
<sequence length="228" mass="25901">MNGDGSDETWLISWEQQCAESIEEQPDYEPLLITEADNSHRKIWSAFQDSATSIAQLYRDRFTSEPAALWFPFQAAAGTVTTLYKESSESLRRTTELAMQCGYQKRNRELLSWAKKKRRNIRREDLLAYLSGKPLPPRSTTHHTHRGSPRHRNISPPPGVAPPESLGSDADLHTFREALARSPISRRPRGSDLCAFITGEIARHCKRPASPSDVTMSSPTHQKRPRYM</sequence>
<dbReference type="AlphaFoldDB" id="A0AAN7SCG0"/>
<keyword evidence="2" id="KW-0539">Nucleus</keyword>
<evidence type="ECO:0000256" key="2">
    <source>
        <dbReference type="ARBA" id="ARBA00023242"/>
    </source>
</evidence>
<evidence type="ECO:0000313" key="5">
    <source>
        <dbReference type="Proteomes" id="UP001353858"/>
    </source>
</evidence>
<name>A0AAN7SCG0_9COLE</name>
<dbReference type="GO" id="GO:0005634">
    <property type="term" value="C:nucleus"/>
    <property type="evidence" value="ECO:0007669"/>
    <property type="project" value="UniProtKB-SubCell"/>
</dbReference>
<organism evidence="4 5">
    <name type="scientific">Aquatica leii</name>
    <dbReference type="NCBI Taxonomy" id="1421715"/>
    <lineage>
        <taxon>Eukaryota</taxon>
        <taxon>Metazoa</taxon>
        <taxon>Ecdysozoa</taxon>
        <taxon>Arthropoda</taxon>
        <taxon>Hexapoda</taxon>
        <taxon>Insecta</taxon>
        <taxon>Pterygota</taxon>
        <taxon>Neoptera</taxon>
        <taxon>Endopterygota</taxon>
        <taxon>Coleoptera</taxon>
        <taxon>Polyphaga</taxon>
        <taxon>Elateriformia</taxon>
        <taxon>Elateroidea</taxon>
        <taxon>Lampyridae</taxon>
        <taxon>Luciolinae</taxon>
        <taxon>Aquatica</taxon>
    </lineage>
</organism>
<dbReference type="PANTHER" id="PTHR31624">
    <property type="entry name" value="UPF0472 PROTEIN C16ORF72"/>
    <property type="match status" value="1"/>
</dbReference>
<dbReference type="InterPro" id="IPR029196">
    <property type="entry name" value="HAPSTR1-like"/>
</dbReference>
<protein>
    <submittedName>
        <fullName evidence="4">Uncharacterized protein</fullName>
    </submittedName>
</protein>
<dbReference type="Proteomes" id="UP001353858">
    <property type="component" value="Unassembled WGS sequence"/>
</dbReference>
<gene>
    <name evidence="4" type="ORF">RN001_013562</name>
</gene>
<comment type="caution">
    <text evidence="4">The sequence shown here is derived from an EMBL/GenBank/DDBJ whole genome shotgun (WGS) entry which is preliminary data.</text>
</comment>
<evidence type="ECO:0000256" key="3">
    <source>
        <dbReference type="SAM" id="MobiDB-lite"/>
    </source>
</evidence>
<reference evidence="5" key="1">
    <citation type="submission" date="2023-01" db="EMBL/GenBank/DDBJ databases">
        <title>Key to firefly adult light organ development and bioluminescence: homeobox transcription factors regulate luciferase expression and transportation to peroxisome.</title>
        <authorList>
            <person name="Fu X."/>
        </authorList>
    </citation>
    <scope>NUCLEOTIDE SEQUENCE [LARGE SCALE GENOMIC DNA]</scope>
</reference>
<proteinExistence type="predicted"/>
<feature type="compositionally biased region" description="Basic residues" evidence="3">
    <location>
        <begin position="140"/>
        <end position="153"/>
    </location>
</feature>
<dbReference type="Pfam" id="PF15251">
    <property type="entry name" value="TAPR1-like"/>
    <property type="match status" value="1"/>
</dbReference>
<feature type="region of interest" description="Disordered" evidence="3">
    <location>
        <begin position="207"/>
        <end position="228"/>
    </location>
</feature>
<dbReference type="InterPro" id="IPR040308">
    <property type="entry name" value="HAPR1"/>
</dbReference>
<accession>A0AAN7SCG0</accession>
<dbReference type="EMBL" id="JARPUR010000006">
    <property type="protein sequence ID" value="KAK4874202.1"/>
    <property type="molecule type" value="Genomic_DNA"/>
</dbReference>
<evidence type="ECO:0000256" key="1">
    <source>
        <dbReference type="ARBA" id="ARBA00004123"/>
    </source>
</evidence>